<dbReference type="Pfam" id="PF00005">
    <property type="entry name" value="ABC_tran"/>
    <property type="match status" value="1"/>
</dbReference>
<dbReference type="InterPro" id="IPR036640">
    <property type="entry name" value="ABC1_TM_sf"/>
</dbReference>
<dbReference type="EMBL" id="VULZ01000002">
    <property type="protein sequence ID" value="MSS14079.1"/>
    <property type="molecule type" value="Genomic_DNA"/>
</dbReference>
<keyword evidence="13" id="KW-1185">Reference proteome</keyword>
<dbReference type="FunFam" id="3.40.50.300:FF:000221">
    <property type="entry name" value="Multidrug ABC transporter ATP-binding protein"/>
    <property type="match status" value="1"/>
</dbReference>
<dbReference type="Gene3D" id="3.40.50.300">
    <property type="entry name" value="P-loop containing nucleotide triphosphate hydrolases"/>
    <property type="match status" value="1"/>
</dbReference>
<dbReference type="Proteomes" id="UP000481852">
    <property type="component" value="Unassembled WGS sequence"/>
</dbReference>
<evidence type="ECO:0000313" key="13">
    <source>
        <dbReference type="Proteomes" id="UP000481852"/>
    </source>
</evidence>
<evidence type="ECO:0000259" key="11">
    <source>
        <dbReference type="PROSITE" id="PS50929"/>
    </source>
</evidence>
<accession>A0A6L5X108</accession>
<dbReference type="Gene3D" id="1.20.1560.10">
    <property type="entry name" value="ABC transporter type 1, transmembrane domain"/>
    <property type="match status" value="1"/>
</dbReference>
<dbReference type="SMART" id="SM00382">
    <property type="entry name" value="AAA"/>
    <property type="match status" value="1"/>
</dbReference>
<comment type="caution">
    <text evidence="12">The sequence shown here is derived from an EMBL/GenBank/DDBJ whole genome shotgun (WGS) entry which is preliminary data.</text>
</comment>
<feature type="transmembrane region" description="Helical" evidence="9">
    <location>
        <begin position="28"/>
        <end position="48"/>
    </location>
</feature>
<keyword evidence="3" id="KW-1003">Cell membrane</keyword>
<evidence type="ECO:0000256" key="7">
    <source>
        <dbReference type="ARBA" id="ARBA00022989"/>
    </source>
</evidence>
<dbReference type="InterPro" id="IPR003439">
    <property type="entry name" value="ABC_transporter-like_ATP-bd"/>
</dbReference>
<evidence type="ECO:0000256" key="9">
    <source>
        <dbReference type="SAM" id="Phobius"/>
    </source>
</evidence>
<evidence type="ECO:0000256" key="1">
    <source>
        <dbReference type="ARBA" id="ARBA00004651"/>
    </source>
</evidence>
<evidence type="ECO:0000256" key="8">
    <source>
        <dbReference type="ARBA" id="ARBA00023136"/>
    </source>
</evidence>
<feature type="transmembrane region" description="Helical" evidence="9">
    <location>
        <begin position="168"/>
        <end position="186"/>
    </location>
</feature>
<evidence type="ECO:0000256" key="3">
    <source>
        <dbReference type="ARBA" id="ARBA00022475"/>
    </source>
</evidence>
<keyword evidence="2" id="KW-0813">Transport</keyword>
<feature type="transmembrane region" description="Helical" evidence="9">
    <location>
        <begin position="68"/>
        <end position="89"/>
    </location>
</feature>
<dbReference type="GO" id="GO:0015421">
    <property type="term" value="F:ABC-type oligopeptide transporter activity"/>
    <property type="evidence" value="ECO:0007669"/>
    <property type="project" value="TreeGrafter"/>
</dbReference>
<evidence type="ECO:0000256" key="6">
    <source>
        <dbReference type="ARBA" id="ARBA00022840"/>
    </source>
</evidence>
<feature type="domain" description="ABC transporter" evidence="10">
    <location>
        <begin position="357"/>
        <end position="592"/>
    </location>
</feature>
<sequence>MKEDNRVRHPLFGFLKIRPYVRAYRRTILTMVLCGAFVSMIDAVYPLFNRYALDHFVAGKTTDTMLQFVLLYVLVLMVQVVTNFTSTYFSGKVEMSVDRDLRDASFKHLQELSFSYFNQNNVGYIHARVMSDTGKIGEMTAWRLMDLVWNGSYLIFMMILMLVINRRLFLWLLILVPIDFFLIWLFQKKLIVLNRKIRELNSRITGNFNEGITGARSIKTLVVEKRMQEDFEQDSEEMRRVSVGAGHFSAMFISLVTLMGSTALALVLWKGGQITMDGVIRIGTLSVFMSYALSMIDPIQQIVVTISHLIGIQVNIERFSRLMEEKPDVADSPEVLARYGDIFHPKKENWEPIHGDIEFDHVDFRYPDGEEYVLKDFCLKVPQGTNVAIVGETGAGKSTLVNLVCRFYEPTRGRVLIDGRDARERSLLWLHSSIGYVLQTPHLFSGTVRDNLRYGNPDADDDEIWKALKLVSAEDVVRKMDKGLDSEVGEGGDLLSTGEKQLLSFARALLADPKILVLDEATSSIDLMTEHKIQDAIRTVIAGRTSFVVAHRLSTIVGADVILAVKDGKIVEQGTHHELMQRHGYYYELYTRQYADMAADLAAGG</sequence>
<keyword evidence="5" id="KW-0547">Nucleotide-binding</keyword>
<dbReference type="PANTHER" id="PTHR43394:SF1">
    <property type="entry name" value="ATP-BINDING CASSETTE SUB-FAMILY B MEMBER 10, MITOCHONDRIAL"/>
    <property type="match status" value="1"/>
</dbReference>
<feature type="transmembrane region" description="Helical" evidence="9">
    <location>
        <begin position="144"/>
        <end position="162"/>
    </location>
</feature>
<comment type="subcellular location">
    <subcellularLocation>
        <location evidence="1">Cell membrane</location>
        <topology evidence="1">Multi-pass membrane protein</topology>
    </subcellularLocation>
</comment>
<dbReference type="PANTHER" id="PTHR43394">
    <property type="entry name" value="ATP-DEPENDENT PERMEASE MDL1, MITOCHONDRIAL"/>
    <property type="match status" value="1"/>
</dbReference>
<organism evidence="12 13">
    <name type="scientific">Porcincola intestinalis</name>
    <dbReference type="NCBI Taxonomy" id="2606632"/>
    <lineage>
        <taxon>Bacteria</taxon>
        <taxon>Bacillati</taxon>
        <taxon>Bacillota</taxon>
        <taxon>Clostridia</taxon>
        <taxon>Lachnospirales</taxon>
        <taxon>Lachnospiraceae</taxon>
        <taxon>Porcincola</taxon>
    </lineage>
</organism>
<name>A0A6L5X108_9FIRM</name>
<dbReference type="CDD" id="cd18540">
    <property type="entry name" value="ABC_6TM_exporter_like"/>
    <property type="match status" value="1"/>
</dbReference>
<reference evidence="12 13" key="1">
    <citation type="submission" date="2019-08" db="EMBL/GenBank/DDBJ databases">
        <title>In-depth cultivation of the pig gut microbiome towards novel bacterial diversity and tailored functional studies.</title>
        <authorList>
            <person name="Wylensek D."/>
            <person name="Hitch T.C.A."/>
            <person name="Clavel T."/>
        </authorList>
    </citation>
    <scope>NUCLEOTIDE SEQUENCE [LARGE SCALE GENOMIC DNA]</scope>
    <source>
        <strain evidence="12 13">Oil+RF-744-WCA-WT-11</strain>
    </source>
</reference>
<dbReference type="PROSITE" id="PS50893">
    <property type="entry name" value="ABC_TRANSPORTER_2"/>
    <property type="match status" value="1"/>
</dbReference>
<keyword evidence="8 9" id="KW-0472">Membrane</keyword>
<dbReference type="GO" id="GO:0005524">
    <property type="term" value="F:ATP binding"/>
    <property type="evidence" value="ECO:0007669"/>
    <property type="project" value="UniProtKB-KW"/>
</dbReference>
<evidence type="ECO:0000259" key="10">
    <source>
        <dbReference type="PROSITE" id="PS50893"/>
    </source>
</evidence>
<dbReference type="SUPFAM" id="SSF52540">
    <property type="entry name" value="P-loop containing nucleoside triphosphate hydrolases"/>
    <property type="match status" value="1"/>
</dbReference>
<dbReference type="InterPro" id="IPR003593">
    <property type="entry name" value="AAA+_ATPase"/>
</dbReference>
<feature type="domain" description="ABC transmembrane type-1" evidence="11">
    <location>
        <begin position="29"/>
        <end position="311"/>
    </location>
</feature>
<dbReference type="PROSITE" id="PS50929">
    <property type="entry name" value="ABC_TM1F"/>
    <property type="match status" value="1"/>
</dbReference>
<keyword evidence="7 9" id="KW-1133">Transmembrane helix</keyword>
<gene>
    <name evidence="12" type="ORF">FYJ35_03320</name>
</gene>
<dbReference type="GO" id="GO:0005886">
    <property type="term" value="C:plasma membrane"/>
    <property type="evidence" value="ECO:0007669"/>
    <property type="project" value="UniProtKB-SubCell"/>
</dbReference>
<proteinExistence type="predicted"/>
<keyword evidence="6 12" id="KW-0067">ATP-binding</keyword>
<protein>
    <submittedName>
        <fullName evidence="12">ABC transporter ATP-binding protein</fullName>
    </submittedName>
</protein>
<dbReference type="AlphaFoldDB" id="A0A6L5X108"/>
<dbReference type="InterPro" id="IPR011527">
    <property type="entry name" value="ABC1_TM_dom"/>
</dbReference>
<dbReference type="CDD" id="cd03254">
    <property type="entry name" value="ABCC_Glucan_exporter_like"/>
    <property type="match status" value="1"/>
</dbReference>
<evidence type="ECO:0000313" key="12">
    <source>
        <dbReference type="EMBL" id="MSS14079.1"/>
    </source>
</evidence>
<evidence type="ECO:0000256" key="5">
    <source>
        <dbReference type="ARBA" id="ARBA00022741"/>
    </source>
</evidence>
<dbReference type="InterPro" id="IPR039421">
    <property type="entry name" value="Type_1_exporter"/>
</dbReference>
<evidence type="ECO:0000256" key="2">
    <source>
        <dbReference type="ARBA" id="ARBA00022448"/>
    </source>
</evidence>
<dbReference type="Pfam" id="PF00664">
    <property type="entry name" value="ABC_membrane"/>
    <property type="match status" value="1"/>
</dbReference>
<dbReference type="RefSeq" id="WP_154523124.1">
    <property type="nucleotide sequence ID" value="NZ_VULZ01000002.1"/>
</dbReference>
<evidence type="ECO:0000256" key="4">
    <source>
        <dbReference type="ARBA" id="ARBA00022692"/>
    </source>
</evidence>
<dbReference type="SUPFAM" id="SSF90123">
    <property type="entry name" value="ABC transporter transmembrane region"/>
    <property type="match status" value="1"/>
</dbReference>
<keyword evidence="4 9" id="KW-0812">Transmembrane</keyword>
<feature type="transmembrane region" description="Helical" evidence="9">
    <location>
        <begin position="248"/>
        <end position="269"/>
    </location>
</feature>
<dbReference type="InterPro" id="IPR027417">
    <property type="entry name" value="P-loop_NTPase"/>
</dbReference>
<dbReference type="GO" id="GO:0016887">
    <property type="term" value="F:ATP hydrolysis activity"/>
    <property type="evidence" value="ECO:0007669"/>
    <property type="project" value="InterPro"/>
</dbReference>